<reference evidence="3 4" key="1">
    <citation type="submission" date="2019-03" db="EMBL/GenBank/DDBJ databases">
        <title>Genomic Encyclopedia of Type Strains, Phase IV (KMG-IV): sequencing the most valuable type-strain genomes for metagenomic binning, comparative biology and taxonomic classification.</title>
        <authorList>
            <person name="Goeker M."/>
        </authorList>
    </citation>
    <scope>NUCLEOTIDE SEQUENCE [LARGE SCALE GENOMIC DNA]</scope>
    <source>
        <strain evidence="3 4">DSM 24591</strain>
    </source>
</reference>
<evidence type="ECO:0000313" key="4">
    <source>
        <dbReference type="Proteomes" id="UP000295525"/>
    </source>
</evidence>
<feature type="domain" description="G" evidence="2">
    <location>
        <begin position="9"/>
        <end position="154"/>
    </location>
</feature>
<dbReference type="Proteomes" id="UP000295525">
    <property type="component" value="Unassembled WGS sequence"/>
</dbReference>
<dbReference type="InterPro" id="IPR006073">
    <property type="entry name" value="GTP-bd"/>
</dbReference>
<dbReference type="InterPro" id="IPR021871">
    <property type="entry name" value="DUF3482"/>
</dbReference>
<organism evidence="3 4">
    <name type="scientific">Paralcaligenes ureilyticus</name>
    <dbReference type="NCBI Taxonomy" id="627131"/>
    <lineage>
        <taxon>Bacteria</taxon>
        <taxon>Pseudomonadati</taxon>
        <taxon>Pseudomonadota</taxon>
        <taxon>Betaproteobacteria</taxon>
        <taxon>Burkholderiales</taxon>
        <taxon>Alcaligenaceae</taxon>
        <taxon>Paralcaligenes</taxon>
    </lineage>
</organism>
<evidence type="ECO:0000256" key="1">
    <source>
        <dbReference type="SAM" id="MobiDB-lite"/>
    </source>
</evidence>
<gene>
    <name evidence="3" type="ORF">EDC26_109113</name>
</gene>
<dbReference type="GO" id="GO:0005525">
    <property type="term" value="F:GTP binding"/>
    <property type="evidence" value="ECO:0007669"/>
    <property type="project" value="InterPro"/>
</dbReference>
<dbReference type="AlphaFoldDB" id="A0A4R3M3S0"/>
<dbReference type="RefSeq" id="WP_132583245.1">
    <property type="nucleotide sequence ID" value="NZ_SMAJ01000009.1"/>
</dbReference>
<dbReference type="PANTHER" id="PTHR42714">
    <property type="entry name" value="TRNA MODIFICATION GTPASE GTPBP3"/>
    <property type="match status" value="1"/>
</dbReference>
<keyword evidence="4" id="KW-1185">Reference proteome</keyword>
<protein>
    <submittedName>
        <fullName evidence="3">50S ribosome-binding GTPase</fullName>
    </submittedName>
</protein>
<dbReference type="PANTHER" id="PTHR42714:SF7">
    <property type="entry name" value="G DOMAIN-CONTAINING PROTEIN"/>
    <property type="match status" value="1"/>
</dbReference>
<dbReference type="Gene3D" id="3.40.50.300">
    <property type="entry name" value="P-loop containing nucleotide triphosphate hydrolases"/>
    <property type="match status" value="1"/>
</dbReference>
<evidence type="ECO:0000259" key="2">
    <source>
        <dbReference type="Pfam" id="PF01926"/>
    </source>
</evidence>
<comment type="caution">
    <text evidence="3">The sequence shown here is derived from an EMBL/GenBank/DDBJ whole genome shotgun (WGS) entry which is preliminary data.</text>
</comment>
<accession>A0A4R3M3S0</accession>
<dbReference type="Pfam" id="PF01926">
    <property type="entry name" value="MMR_HSR1"/>
    <property type="match status" value="1"/>
</dbReference>
<dbReference type="OrthoDB" id="5406017at2"/>
<dbReference type="GO" id="GO:0002098">
    <property type="term" value="P:tRNA wobble uridine modification"/>
    <property type="evidence" value="ECO:0007669"/>
    <property type="project" value="TreeGrafter"/>
</dbReference>
<proteinExistence type="predicted"/>
<sequence length="503" mass="55029">MSERPFLRLAVVGHTNTGKTSLLRTLTRDPNFGEVQDEPGTTRHVEGARLLVDDATAIELFDTPGMEDGIALLDYLDQLAQRGQRLDGPDRIRRFLDSPESKRRFEQEARVLNKLLDCDAGLYVVDVRDPVLGKYKDELEILANCGKPLLPVLNFTRSPSHRAAAWREALARLGLHANVEFDTVAPALDGEAQLYDKLALLLDSHAALLRALNEDIVLQRDIRRADAMRLVAELLVDVAAWHLGSAPDHESLAQTTDTLRRQVRKRENQCVKALLKRYKFKSADFPYHELPLEGERWGMDLFHPQALRDMGIHVSKGIAAGAAAGATIDVFTAGLSLGAAALAGAVIGGLWQGSGQYGKRILGRLKGYRELSVDDAVLRLLGVRQIALINALERRGHAAQGPIILAQGSKNIGSQAPENVDEEAGKQSGDNRTAIQHERVANANDAVAPATTLHKGRLPEELGEARSQPLWSTLSADYSPSPRREQVIKSLADRMAATRAAAT</sequence>
<dbReference type="GO" id="GO:0030488">
    <property type="term" value="P:tRNA methylation"/>
    <property type="evidence" value="ECO:0007669"/>
    <property type="project" value="TreeGrafter"/>
</dbReference>
<dbReference type="Pfam" id="PF11981">
    <property type="entry name" value="DUF3482"/>
    <property type="match status" value="1"/>
</dbReference>
<evidence type="ECO:0000313" key="3">
    <source>
        <dbReference type="EMBL" id="TCT05825.1"/>
    </source>
</evidence>
<dbReference type="GO" id="GO:0005829">
    <property type="term" value="C:cytosol"/>
    <property type="evidence" value="ECO:0007669"/>
    <property type="project" value="TreeGrafter"/>
</dbReference>
<name>A0A4R3M3S0_9BURK</name>
<dbReference type="SUPFAM" id="SSF52540">
    <property type="entry name" value="P-loop containing nucleoside triphosphate hydrolases"/>
    <property type="match status" value="1"/>
</dbReference>
<feature type="region of interest" description="Disordered" evidence="1">
    <location>
        <begin position="443"/>
        <end position="466"/>
    </location>
</feature>
<dbReference type="EMBL" id="SMAJ01000009">
    <property type="protein sequence ID" value="TCT05825.1"/>
    <property type="molecule type" value="Genomic_DNA"/>
</dbReference>
<dbReference type="InterPro" id="IPR027417">
    <property type="entry name" value="P-loop_NTPase"/>
</dbReference>